<evidence type="ECO:0000313" key="2">
    <source>
        <dbReference type="Proteomes" id="UP000299102"/>
    </source>
</evidence>
<proteinExistence type="predicted"/>
<dbReference type="EMBL" id="BGZK01001366">
    <property type="protein sequence ID" value="GBP78363.1"/>
    <property type="molecule type" value="Genomic_DNA"/>
</dbReference>
<protein>
    <submittedName>
        <fullName evidence="1">Uncharacterized protein</fullName>
    </submittedName>
</protein>
<name>A0A4C1YTQ9_EUMVA</name>
<comment type="caution">
    <text evidence="1">The sequence shown here is derived from an EMBL/GenBank/DDBJ whole genome shotgun (WGS) entry which is preliminary data.</text>
</comment>
<organism evidence="1 2">
    <name type="scientific">Eumeta variegata</name>
    <name type="common">Bagworm moth</name>
    <name type="synonym">Eumeta japonica</name>
    <dbReference type="NCBI Taxonomy" id="151549"/>
    <lineage>
        <taxon>Eukaryota</taxon>
        <taxon>Metazoa</taxon>
        <taxon>Ecdysozoa</taxon>
        <taxon>Arthropoda</taxon>
        <taxon>Hexapoda</taxon>
        <taxon>Insecta</taxon>
        <taxon>Pterygota</taxon>
        <taxon>Neoptera</taxon>
        <taxon>Endopterygota</taxon>
        <taxon>Lepidoptera</taxon>
        <taxon>Glossata</taxon>
        <taxon>Ditrysia</taxon>
        <taxon>Tineoidea</taxon>
        <taxon>Psychidae</taxon>
        <taxon>Oiketicinae</taxon>
        <taxon>Eumeta</taxon>
    </lineage>
</organism>
<evidence type="ECO:0000313" key="1">
    <source>
        <dbReference type="EMBL" id="GBP78363.1"/>
    </source>
</evidence>
<sequence>MTYHFCIAPFQRPSHNVFVPDLGDFLQAVSIITPGHSPRPAEAYVLNFVRATSGAGRRRARRRIELERERATATTRKMKRSSDLKIECEETETADADPPLTVIVTHRRNDFMISRSYGVAQACRYVARPGRAPGARRPASGPAVDVGRCDLSFLLLKFYNRSAAGGARAALASPYSNELR</sequence>
<dbReference type="AlphaFoldDB" id="A0A4C1YTQ9"/>
<gene>
    <name evidence="1" type="ORF">EVAR_9371_1</name>
</gene>
<keyword evidence="2" id="KW-1185">Reference proteome</keyword>
<dbReference type="Proteomes" id="UP000299102">
    <property type="component" value="Unassembled WGS sequence"/>
</dbReference>
<reference evidence="1 2" key="1">
    <citation type="journal article" date="2019" name="Commun. Biol.">
        <title>The bagworm genome reveals a unique fibroin gene that provides high tensile strength.</title>
        <authorList>
            <person name="Kono N."/>
            <person name="Nakamura H."/>
            <person name="Ohtoshi R."/>
            <person name="Tomita M."/>
            <person name="Numata K."/>
            <person name="Arakawa K."/>
        </authorList>
    </citation>
    <scope>NUCLEOTIDE SEQUENCE [LARGE SCALE GENOMIC DNA]</scope>
</reference>
<accession>A0A4C1YTQ9</accession>